<dbReference type="CDD" id="cd00093">
    <property type="entry name" value="HTH_XRE"/>
    <property type="match status" value="1"/>
</dbReference>
<dbReference type="PROSITE" id="PS50943">
    <property type="entry name" value="HTH_CROC1"/>
    <property type="match status" value="1"/>
</dbReference>
<protein>
    <submittedName>
        <fullName evidence="3">Helix-turn-helix transcriptional regulator</fullName>
    </submittedName>
</protein>
<keyword evidence="4" id="KW-1185">Reference proteome</keyword>
<dbReference type="SMART" id="SM00530">
    <property type="entry name" value="HTH_XRE"/>
    <property type="match status" value="1"/>
</dbReference>
<feature type="region of interest" description="Disordered" evidence="1">
    <location>
        <begin position="61"/>
        <end position="81"/>
    </location>
</feature>
<feature type="domain" description="HTH cro/C1-type" evidence="2">
    <location>
        <begin position="7"/>
        <end position="59"/>
    </location>
</feature>
<evidence type="ECO:0000256" key="1">
    <source>
        <dbReference type="SAM" id="MobiDB-lite"/>
    </source>
</evidence>
<dbReference type="Proteomes" id="UP001220377">
    <property type="component" value="Chromosome"/>
</dbReference>
<dbReference type="RefSeq" id="WP_274261855.1">
    <property type="nucleotide sequence ID" value="NZ_CP117884.1"/>
</dbReference>
<gene>
    <name evidence="3" type="ORF">PQ472_05015</name>
</gene>
<evidence type="ECO:0000313" key="4">
    <source>
        <dbReference type="Proteomes" id="UP001220377"/>
    </source>
</evidence>
<dbReference type="InterPro" id="IPR010982">
    <property type="entry name" value="Lambda_DNA-bd_dom_sf"/>
</dbReference>
<reference evidence="3 4" key="1">
    <citation type="submission" date="2023-02" db="EMBL/GenBank/DDBJ databases">
        <title>Genome sequence of Lacticaseibacillus sp. KACC 23028.</title>
        <authorList>
            <person name="Kim S."/>
            <person name="Heo J."/>
            <person name="Kwon S.-W."/>
        </authorList>
    </citation>
    <scope>NUCLEOTIDE SEQUENCE [LARGE SCALE GENOMIC DNA]</scope>
    <source>
        <strain evidence="3 4">KACC 23028</strain>
    </source>
</reference>
<name>A0ABY7WTW1_9LACO</name>
<dbReference type="SUPFAM" id="SSF47413">
    <property type="entry name" value="lambda repressor-like DNA-binding domains"/>
    <property type="match status" value="1"/>
</dbReference>
<organism evidence="3 4">
    <name type="scientific">Lacticaseibacillus pabuli</name>
    <dbReference type="NCBI Taxonomy" id="3025672"/>
    <lineage>
        <taxon>Bacteria</taxon>
        <taxon>Bacillati</taxon>
        <taxon>Bacillota</taxon>
        <taxon>Bacilli</taxon>
        <taxon>Lactobacillales</taxon>
        <taxon>Lactobacillaceae</taxon>
        <taxon>Lacticaseibacillus</taxon>
    </lineage>
</organism>
<dbReference type="InterPro" id="IPR001387">
    <property type="entry name" value="Cro/C1-type_HTH"/>
</dbReference>
<proteinExistence type="predicted"/>
<dbReference type="Pfam" id="PF01381">
    <property type="entry name" value="HTH_3"/>
    <property type="match status" value="1"/>
</dbReference>
<dbReference type="EMBL" id="CP117884">
    <property type="protein sequence ID" value="WDF83597.1"/>
    <property type="molecule type" value="Genomic_DNA"/>
</dbReference>
<evidence type="ECO:0000259" key="2">
    <source>
        <dbReference type="PROSITE" id="PS50943"/>
    </source>
</evidence>
<accession>A0ABY7WTW1</accession>
<dbReference type="Gene3D" id="1.10.260.40">
    <property type="entry name" value="lambda repressor-like DNA-binding domains"/>
    <property type="match status" value="1"/>
</dbReference>
<evidence type="ECO:0000313" key="3">
    <source>
        <dbReference type="EMBL" id="WDF83597.1"/>
    </source>
</evidence>
<sequence length="113" mass="12540">MTVFERIKTTAKNRGWSLQEVAQRAGIGINTIYGWKKGTPAANKLQAVADKLDVSVDYLLGNTDNPSTDTQHDTKPNDLSEDVPFAFEGREIPAEQMELIRQMLANFKGDGDK</sequence>